<feature type="domain" description="DUF1664" evidence="2">
    <location>
        <begin position="93"/>
        <end position="216"/>
    </location>
</feature>
<protein>
    <recommendedName>
        <fullName evidence="2">DUF1664 domain-containing protein</fullName>
    </recommendedName>
</protein>
<evidence type="ECO:0000313" key="3">
    <source>
        <dbReference type="EMBL" id="ESR51864.1"/>
    </source>
</evidence>
<dbReference type="PANTHER" id="PTHR46667:SF6">
    <property type="entry name" value="OS01G0185100 PROTEIN"/>
    <property type="match status" value="1"/>
</dbReference>
<gene>
    <name evidence="3" type="ORF">CICLE_v10033518mg</name>
</gene>
<evidence type="ECO:0000256" key="1">
    <source>
        <dbReference type="SAM" id="Coils"/>
    </source>
</evidence>
<dbReference type="KEGG" id="cic:CICLE_v10033518mg"/>
<evidence type="ECO:0000259" key="2">
    <source>
        <dbReference type="Pfam" id="PF07889"/>
    </source>
</evidence>
<feature type="coiled-coil region" evidence="1">
    <location>
        <begin position="146"/>
        <end position="180"/>
    </location>
</feature>
<accession>V4VH33</accession>
<dbReference type="Pfam" id="PF07889">
    <property type="entry name" value="DUF1664"/>
    <property type="match status" value="1"/>
</dbReference>
<dbReference type="InterPro" id="IPR012458">
    <property type="entry name" value="DUF1664"/>
</dbReference>
<proteinExistence type="predicted"/>
<dbReference type="eggNOG" id="ENOG502QRN8">
    <property type="taxonomic scope" value="Eukaryota"/>
</dbReference>
<dbReference type="PANTHER" id="PTHR46667">
    <property type="entry name" value="OS05G0182700 PROTEIN"/>
    <property type="match status" value="1"/>
</dbReference>
<name>V4VH33_CITCL</name>
<dbReference type="EMBL" id="KI536726">
    <property type="protein sequence ID" value="ESR51864.1"/>
    <property type="molecule type" value="Genomic_DNA"/>
</dbReference>
<keyword evidence="4" id="KW-1185">Reference proteome</keyword>
<sequence length="302" mass="33877">MAAKKRHRVLPPSKAINVSCAARPKRYTGTILIKDGKLPELLRELQSLVERLSKSGEQDNFTDAIKDQLNRLKFECQRASSGQIFVRNENSGGNATSLMIPAATLGALGYGYMWWKGLSFADLMYVTRKSMATAVSNLNKHLESVTEALTVAKKHLTQRIQNLNDKVEKQNEISKDIRKNVEEACDDLFKVEHNLKDLQSMIYCLDGKIDSLADKQDITNIGMYLLCNFVDGKKGRTTESMQEQLKLGEKARRLLKAPSPMGLKEITDSLSGTISQPVTDSIKPDSINNLDDQQRLLLRFES</sequence>
<evidence type="ECO:0000313" key="4">
    <source>
        <dbReference type="Proteomes" id="UP000030687"/>
    </source>
</evidence>
<reference evidence="3 4" key="1">
    <citation type="submission" date="2013-10" db="EMBL/GenBank/DDBJ databases">
        <authorList>
            <consortium name="International Citrus Genome Consortium"/>
            <person name="Jenkins J."/>
            <person name="Schmutz J."/>
            <person name="Prochnik S."/>
            <person name="Rokhsar D."/>
            <person name="Gmitter F."/>
            <person name="Ollitrault P."/>
            <person name="Machado M."/>
            <person name="Talon M."/>
            <person name="Wincker P."/>
            <person name="Jaillon O."/>
            <person name="Morgante M."/>
        </authorList>
    </citation>
    <scope>NUCLEOTIDE SEQUENCE</scope>
    <source>
        <strain evidence="4">cv. Clemenules</strain>
    </source>
</reference>
<dbReference type="Proteomes" id="UP000030687">
    <property type="component" value="Unassembled WGS sequence"/>
</dbReference>
<organism evidence="3 4">
    <name type="scientific">Citrus clementina</name>
    <name type="common">Clementine</name>
    <name type="synonym">Citrus deliciosa x Citrus sinensis</name>
    <dbReference type="NCBI Taxonomy" id="85681"/>
    <lineage>
        <taxon>Eukaryota</taxon>
        <taxon>Viridiplantae</taxon>
        <taxon>Streptophyta</taxon>
        <taxon>Embryophyta</taxon>
        <taxon>Tracheophyta</taxon>
        <taxon>Spermatophyta</taxon>
        <taxon>Magnoliopsida</taxon>
        <taxon>eudicotyledons</taxon>
        <taxon>Gunneridae</taxon>
        <taxon>Pentapetalae</taxon>
        <taxon>rosids</taxon>
        <taxon>malvids</taxon>
        <taxon>Sapindales</taxon>
        <taxon>Rutaceae</taxon>
        <taxon>Aurantioideae</taxon>
        <taxon>Citrus</taxon>
    </lineage>
</organism>
<dbReference type="FunCoup" id="V4VH33">
    <property type="interactions" value="2337"/>
</dbReference>
<dbReference type="Gramene" id="ESR51864">
    <property type="protein sequence ID" value="ESR51864"/>
    <property type="gene ID" value="CICLE_v10033518mg"/>
</dbReference>
<dbReference type="InParanoid" id="V4VH33"/>
<dbReference type="AlphaFoldDB" id="V4VH33"/>
<keyword evidence="1" id="KW-0175">Coiled coil</keyword>